<comment type="caution">
    <text evidence="1">The sequence shown here is derived from an EMBL/GenBank/DDBJ whole genome shotgun (WGS) entry which is preliminary data.</text>
</comment>
<gene>
    <name evidence="1" type="ORF">PghCCS26_13310</name>
</gene>
<proteinExistence type="predicted"/>
<reference evidence="1 2" key="1">
    <citation type="submission" date="2023-05" db="EMBL/GenBank/DDBJ databases">
        <title>Draft genome of Paenibacillus sp. CCS26.</title>
        <authorList>
            <person name="Akita H."/>
            <person name="Shinto Y."/>
            <person name="Kimura Z."/>
        </authorList>
    </citation>
    <scope>NUCLEOTIDE SEQUENCE [LARGE SCALE GENOMIC DNA]</scope>
    <source>
        <strain evidence="1 2">CCS26</strain>
    </source>
</reference>
<name>A0ABQ6NJL3_9BACL</name>
<dbReference type="Proteomes" id="UP001285921">
    <property type="component" value="Unassembled WGS sequence"/>
</dbReference>
<accession>A0ABQ6NJL3</accession>
<sequence>MSELFTFYSFLIPADGIPGYFDCSNRIWKDIAERKKGRMEAITHTLFTN</sequence>
<keyword evidence="2" id="KW-1185">Reference proteome</keyword>
<evidence type="ECO:0000313" key="2">
    <source>
        <dbReference type="Proteomes" id="UP001285921"/>
    </source>
</evidence>
<evidence type="ECO:0000313" key="1">
    <source>
        <dbReference type="EMBL" id="GMK44204.1"/>
    </source>
</evidence>
<dbReference type="EMBL" id="BTCL01000003">
    <property type="protein sequence ID" value="GMK44204.1"/>
    <property type="molecule type" value="Genomic_DNA"/>
</dbReference>
<protein>
    <submittedName>
        <fullName evidence="1">Uncharacterized protein</fullName>
    </submittedName>
</protein>
<organism evidence="1 2">
    <name type="scientific">Paenibacillus glycanilyticus</name>
    <dbReference type="NCBI Taxonomy" id="126569"/>
    <lineage>
        <taxon>Bacteria</taxon>
        <taxon>Bacillati</taxon>
        <taxon>Bacillota</taxon>
        <taxon>Bacilli</taxon>
        <taxon>Bacillales</taxon>
        <taxon>Paenibacillaceae</taxon>
        <taxon>Paenibacillus</taxon>
    </lineage>
</organism>